<reference evidence="1" key="1">
    <citation type="submission" date="2022-07" db="EMBL/GenBank/DDBJ databases">
        <authorList>
            <person name="Xamxidin M."/>
        </authorList>
    </citation>
    <scope>NUCLEOTIDE SEQUENCE</scope>
    <source>
        <strain evidence="1">YS8-69</strain>
    </source>
</reference>
<sequence length="436" mass="48789">MLKFFSGLIRRQPKSQNDVVNTSNSQTFPISQTGIESLQEQIKSALNLRLKLDDFLILVKSTIIDARKSALQLTSIADINSILDETDVASNLVFSQIGQHIPRFRYALRLEYLKQVLGLGNRFNVDAFKLLQNHSGFPAHKQLQQELVRSQIEAHLELEYGLHPCRSTQRIARHNISSISKAEYVQHCLNLLNLGLPISAETTQKMVALCQSTGLPSQLVHNLQNAHQNMVPVHVVITDLLRANLGVQGNHNTHPASRLLEFSTGFVFHPNSTTNINQLLNPNSPSAFQNIGKLLTDKYIAALASNNTRHFFENAFVQQDPCFEATVENLIEFNPEQIANTLAVPPTPKWTRLASTADNIEALLDWQELATLKSYADSNNIAVKANEHQKIEQLLGCTEFHAFIRSKKTELLGLLASLIPNGTPHQLQAQLDARWP</sequence>
<protein>
    <submittedName>
        <fullName evidence="1">Uncharacterized protein</fullName>
    </submittedName>
</protein>
<dbReference type="Proteomes" id="UP001165267">
    <property type="component" value="Unassembled WGS sequence"/>
</dbReference>
<evidence type="ECO:0000313" key="2">
    <source>
        <dbReference type="Proteomes" id="UP001165267"/>
    </source>
</evidence>
<keyword evidence="2" id="KW-1185">Reference proteome</keyword>
<organism evidence="1 2">
    <name type="scientific">Limnobacter parvus</name>
    <dbReference type="NCBI Taxonomy" id="2939690"/>
    <lineage>
        <taxon>Bacteria</taxon>
        <taxon>Pseudomonadati</taxon>
        <taxon>Pseudomonadota</taxon>
        <taxon>Betaproteobacteria</taxon>
        <taxon>Burkholderiales</taxon>
        <taxon>Burkholderiaceae</taxon>
        <taxon>Limnobacter</taxon>
    </lineage>
</organism>
<dbReference type="EMBL" id="JANKHG010000016">
    <property type="protein sequence ID" value="MCR2746138.1"/>
    <property type="molecule type" value="Genomic_DNA"/>
</dbReference>
<dbReference type="RefSeq" id="WP_257511383.1">
    <property type="nucleotide sequence ID" value="NZ_JANKHG010000016.1"/>
</dbReference>
<name>A0ABT1XFT3_9BURK</name>
<evidence type="ECO:0000313" key="1">
    <source>
        <dbReference type="EMBL" id="MCR2746138.1"/>
    </source>
</evidence>
<proteinExistence type="predicted"/>
<accession>A0ABT1XFT3</accession>
<gene>
    <name evidence="1" type="ORF">NSP04_05720</name>
</gene>
<comment type="caution">
    <text evidence="1">The sequence shown here is derived from an EMBL/GenBank/DDBJ whole genome shotgun (WGS) entry which is preliminary data.</text>
</comment>